<dbReference type="GO" id="GO:0036066">
    <property type="term" value="P:protein O-linked glycosylation via fucose"/>
    <property type="evidence" value="ECO:0000318"/>
    <property type="project" value="GO_Central"/>
</dbReference>
<evidence type="ECO:0000256" key="2">
    <source>
        <dbReference type="ARBA" id="ARBA00004922"/>
    </source>
</evidence>
<reference evidence="19" key="1">
    <citation type="journal article" date="2002" name="Science">
        <title>The draft genome of Ciona intestinalis: insights into chordate and vertebrate origins.</title>
        <authorList>
            <person name="Dehal P."/>
            <person name="Satou Y."/>
            <person name="Campbell R.K."/>
            <person name="Chapman J."/>
            <person name="Degnan B."/>
            <person name="De Tomaso A."/>
            <person name="Davidson B."/>
            <person name="Di Gregorio A."/>
            <person name="Gelpke M."/>
            <person name="Goodstein D.M."/>
            <person name="Harafuji N."/>
            <person name="Hastings K.E."/>
            <person name="Ho I."/>
            <person name="Hotta K."/>
            <person name="Huang W."/>
            <person name="Kawashima T."/>
            <person name="Lemaire P."/>
            <person name="Martinez D."/>
            <person name="Meinertzhagen I.A."/>
            <person name="Necula S."/>
            <person name="Nonaka M."/>
            <person name="Putnam N."/>
            <person name="Rash S."/>
            <person name="Saiga H."/>
            <person name="Satake M."/>
            <person name="Terry A."/>
            <person name="Yamada L."/>
            <person name="Wang H.G."/>
            <person name="Awazu S."/>
            <person name="Azumi K."/>
            <person name="Boore J."/>
            <person name="Branno M."/>
            <person name="Chin-Bow S."/>
            <person name="DeSantis R."/>
            <person name="Doyle S."/>
            <person name="Francino P."/>
            <person name="Keys D.N."/>
            <person name="Haga S."/>
            <person name="Hayashi H."/>
            <person name="Hino K."/>
            <person name="Imai K.S."/>
            <person name="Inaba K."/>
            <person name="Kano S."/>
            <person name="Kobayashi K."/>
            <person name="Kobayashi M."/>
            <person name="Lee B.I."/>
            <person name="Makabe K.W."/>
            <person name="Manohar C."/>
            <person name="Matassi G."/>
            <person name="Medina M."/>
            <person name="Mochizuki Y."/>
            <person name="Mount S."/>
            <person name="Morishita T."/>
            <person name="Miura S."/>
            <person name="Nakayama A."/>
            <person name="Nishizaka S."/>
            <person name="Nomoto H."/>
            <person name="Ohta F."/>
            <person name="Oishi K."/>
            <person name="Rigoutsos I."/>
            <person name="Sano M."/>
            <person name="Sasaki A."/>
            <person name="Sasakura Y."/>
            <person name="Shoguchi E."/>
            <person name="Shin-i T."/>
            <person name="Spagnuolo A."/>
            <person name="Stainier D."/>
            <person name="Suzuki M.M."/>
            <person name="Tassy O."/>
            <person name="Takatori N."/>
            <person name="Tokuoka M."/>
            <person name="Yagi K."/>
            <person name="Yoshizaki F."/>
            <person name="Wada S."/>
            <person name="Zhang C."/>
            <person name="Hyatt P.D."/>
            <person name="Larimer F."/>
            <person name="Detter C."/>
            <person name="Doggett N."/>
            <person name="Glavina T."/>
            <person name="Hawkins T."/>
            <person name="Richardson P."/>
            <person name="Lucas S."/>
            <person name="Kohara Y."/>
            <person name="Levine M."/>
            <person name="Satoh N."/>
            <person name="Rokhsar D.S."/>
        </authorList>
    </citation>
    <scope>NUCLEOTIDE SEQUENCE [LARGE SCALE GENOMIC DNA]</scope>
</reference>
<dbReference type="InterPro" id="IPR019378">
    <property type="entry name" value="GDP-Fuc_O-FucTrfase"/>
</dbReference>
<evidence type="ECO:0000256" key="7">
    <source>
        <dbReference type="ARBA" id="ARBA00022679"/>
    </source>
</evidence>
<feature type="chain" id="PRO_5003344344" description="GDP-fucose protein O-fucosyltransferase 1" evidence="17">
    <location>
        <begin position="25"/>
        <end position="389"/>
    </location>
</feature>
<dbReference type="PANTHER" id="PTHR21420:SF3">
    <property type="entry name" value="GDP-FUCOSE PROTEIN O-FUCOSYLTRANSFERASE 1"/>
    <property type="match status" value="1"/>
</dbReference>
<comment type="catalytic activity">
    <reaction evidence="16">
        <text>L-seryl-[protein] + GDP-beta-L-fucose = 3-O-(alpha-L-fucosyl)-L-seryl-[protein] + GDP + H(+)</text>
        <dbReference type="Rhea" id="RHEA:63644"/>
        <dbReference type="Rhea" id="RHEA-COMP:9863"/>
        <dbReference type="Rhea" id="RHEA-COMP:17914"/>
        <dbReference type="ChEBI" id="CHEBI:15378"/>
        <dbReference type="ChEBI" id="CHEBI:29999"/>
        <dbReference type="ChEBI" id="CHEBI:57273"/>
        <dbReference type="ChEBI" id="CHEBI:58189"/>
        <dbReference type="ChEBI" id="CHEBI:189632"/>
        <dbReference type="EC" id="2.4.1.221"/>
    </reaction>
    <physiologicalReaction direction="left-to-right" evidence="16">
        <dbReference type="Rhea" id="RHEA:63645"/>
    </physiologicalReaction>
</comment>
<dbReference type="Gene3D" id="3.40.50.11350">
    <property type="match status" value="1"/>
</dbReference>
<keyword evidence="12" id="KW-0294">Fucose metabolism</keyword>
<evidence type="ECO:0000256" key="5">
    <source>
        <dbReference type="ARBA" id="ARBA00021745"/>
    </source>
</evidence>
<reference evidence="18" key="4">
    <citation type="submission" date="2025-09" db="UniProtKB">
        <authorList>
            <consortium name="Ensembl"/>
        </authorList>
    </citation>
    <scope>IDENTIFICATION</scope>
</reference>
<evidence type="ECO:0000256" key="3">
    <source>
        <dbReference type="ARBA" id="ARBA00010626"/>
    </source>
</evidence>
<keyword evidence="11" id="KW-0325">Glycoprotein</keyword>
<protein>
    <recommendedName>
        <fullName evidence="5">GDP-fucose protein O-fucosyltransferase 1</fullName>
        <ecNumber evidence="4">2.4.1.221</ecNumber>
    </recommendedName>
    <alternativeName>
        <fullName evidence="14">Peptide-O-fucosyltransferase 1</fullName>
    </alternativeName>
</protein>
<keyword evidence="10" id="KW-1015">Disulfide bond</keyword>
<sequence length="389" mass="44704">SNRTMRLRFYILTFVLHILTFSGAAEIDENGYIAYCPCMGRFGNQADHFLGSLSFAKKLNRTLIIPPWIVHGYRGYGDDSFIPYSRWFQVNALKPYHRVIEMKEFMLEIAPSIWLPEKRYIYCHESTFKRSEDKKSCPAKSGNPFGPFWDNFKIDFPASEGFPTHLHFHSSKKEWDSVYPATSHPVLAFMGAPASYPVNEKDKQLQRYVQWTKDLENSAGKLIDLKLKKPYVGIHFRNGMDWKKACDHVKNGLDYPFMSSPQCTGYQRSTSKRFTYEMCYPSLNTVKSHVLSLVKESNSNSLFIATDASSYENEFNNMFKEAGLDVSIVKLENDELMMDLALLIESDRFIGSCGSSVTAFVSRKREVLGRPNEYFGASDKHNEADRSEL</sequence>
<dbReference type="UniPathway" id="UPA00378"/>
<keyword evidence="6" id="KW-0328">Glycosyltransferase</keyword>
<organism evidence="18 19">
    <name type="scientific">Ciona intestinalis</name>
    <name type="common">Transparent sea squirt</name>
    <name type="synonym">Ascidia intestinalis</name>
    <dbReference type="NCBI Taxonomy" id="7719"/>
    <lineage>
        <taxon>Eukaryota</taxon>
        <taxon>Metazoa</taxon>
        <taxon>Chordata</taxon>
        <taxon>Tunicata</taxon>
        <taxon>Ascidiacea</taxon>
        <taxon>Phlebobranchia</taxon>
        <taxon>Cionidae</taxon>
        <taxon>Ciona</taxon>
    </lineage>
</organism>
<dbReference type="GeneTree" id="ENSGT00390000015634"/>
<name>F6PLX9_CIOIN</name>
<comment type="catalytic activity">
    <reaction evidence="15">
        <text>L-threonyl-[protein] + GDP-beta-L-fucose = 3-O-(alpha-L-fucosyl)-L-threonyl-[protein] + GDP + H(+)</text>
        <dbReference type="Rhea" id="RHEA:70491"/>
        <dbReference type="Rhea" id="RHEA-COMP:11060"/>
        <dbReference type="Rhea" id="RHEA-COMP:17915"/>
        <dbReference type="ChEBI" id="CHEBI:15378"/>
        <dbReference type="ChEBI" id="CHEBI:30013"/>
        <dbReference type="ChEBI" id="CHEBI:57273"/>
        <dbReference type="ChEBI" id="CHEBI:58189"/>
        <dbReference type="ChEBI" id="CHEBI:189631"/>
        <dbReference type="EC" id="2.4.1.221"/>
    </reaction>
    <physiologicalReaction direction="left-to-right" evidence="15">
        <dbReference type="Rhea" id="RHEA:70492"/>
    </physiologicalReaction>
</comment>
<dbReference type="OMA" id="HMINDIE"/>
<dbReference type="Ensembl" id="ENSCINT00000009868.3">
    <property type="protein sequence ID" value="ENSCINP00000009868.3"/>
    <property type="gene ID" value="ENSCING00000004769.3"/>
</dbReference>
<reference evidence="18" key="2">
    <citation type="journal article" date="2008" name="Genome Biol.">
        <title>Improved genome assembly and evidence-based global gene model set for the chordate Ciona intestinalis: new insight into intron and operon populations.</title>
        <authorList>
            <person name="Satou Y."/>
            <person name="Mineta K."/>
            <person name="Ogasawara M."/>
            <person name="Sasakura Y."/>
            <person name="Shoguchi E."/>
            <person name="Ueno K."/>
            <person name="Yamada L."/>
            <person name="Matsumoto J."/>
            <person name="Wasserscheid J."/>
            <person name="Dewar K."/>
            <person name="Wiley G.B."/>
            <person name="Macmil S.L."/>
            <person name="Roe B.A."/>
            <person name="Zeller R.W."/>
            <person name="Hastings K.E."/>
            <person name="Lemaire P."/>
            <person name="Lindquist E."/>
            <person name="Endo T."/>
            <person name="Hotta K."/>
            <person name="Inaba K."/>
        </authorList>
    </citation>
    <scope>NUCLEOTIDE SEQUENCE [LARGE SCALE GENOMIC DNA]</scope>
    <source>
        <strain evidence="18">wild type</strain>
    </source>
</reference>
<dbReference type="GO" id="GO:0005783">
    <property type="term" value="C:endoplasmic reticulum"/>
    <property type="evidence" value="ECO:0000318"/>
    <property type="project" value="GO_Central"/>
</dbReference>
<dbReference type="GO" id="GO:0007219">
    <property type="term" value="P:Notch signaling pathway"/>
    <property type="evidence" value="ECO:0007669"/>
    <property type="project" value="UniProtKB-KW"/>
</dbReference>
<keyword evidence="13" id="KW-0119">Carbohydrate metabolism</keyword>
<evidence type="ECO:0000256" key="17">
    <source>
        <dbReference type="SAM" id="SignalP"/>
    </source>
</evidence>
<comment type="subcellular location">
    <subcellularLocation>
        <location evidence="1">Endoplasmic reticulum</location>
    </subcellularLocation>
</comment>
<evidence type="ECO:0000256" key="1">
    <source>
        <dbReference type="ARBA" id="ARBA00004240"/>
    </source>
</evidence>
<dbReference type="AlphaFoldDB" id="F6PLX9"/>
<evidence type="ECO:0000256" key="13">
    <source>
        <dbReference type="ARBA" id="ARBA00023277"/>
    </source>
</evidence>
<keyword evidence="19" id="KW-1185">Reference proteome</keyword>
<dbReference type="GO" id="GO:0008593">
    <property type="term" value="P:regulation of Notch signaling pathway"/>
    <property type="evidence" value="ECO:0000318"/>
    <property type="project" value="GO_Central"/>
</dbReference>
<reference evidence="18" key="3">
    <citation type="submission" date="2025-08" db="UniProtKB">
        <authorList>
            <consortium name="Ensembl"/>
        </authorList>
    </citation>
    <scope>IDENTIFICATION</scope>
</reference>
<dbReference type="HOGENOM" id="CLU_039551_0_0_1"/>
<comment type="similarity">
    <text evidence="3">Belongs to the glycosyltransferase 65 family.</text>
</comment>
<dbReference type="PANTHER" id="PTHR21420">
    <property type="entry name" value="GDP-FUCOSE PROTEIN O-FUCOSYLTRANSFERASE 1"/>
    <property type="match status" value="1"/>
</dbReference>
<dbReference type="EC" id="2.4.1.221" evidence="4"/>
<evidence type="ECO:0000256" key="10">
    <source>
        <dbReference type="ARBA" id="ARBA00023157"/>
    </source>
</evidence>
<evidence type="ECO:0000256" key="14">
    <source>
        <dbReference type="ARBA" id="ARBA00033080"/>
    </source>
</evidence>
<accession>F6PLX9</accession>
<dbReference type="FunCoup" id="F6PLX9">
    <property type="interactions" value="124"/>
</dbReference>
<feature type="signal peptide" evidence="17">
    <location>
        <begin position="1"/>
        <end position="24"/>
    </location>
</feature>
<dbReference type="GO" id="GO:0046922">
    <property type="term" value="F:peptide-O-fucosyltransferase activity"/>
    <property type="evidence" value="ECO:0000318"/>
    <property type="project" value="GO_Central"/>
</dbReference>
<dbReference type="Gene3D" id="3.40.50.11340">
    <property type="match status" value="1"/>
</dbReference>
<dbReference type="InterPro" id="IPR039922">
    <property type="entry name" value="POFUT1"/>
</dbReference>
<evidence type="ECO:0000256" key="15">
    <source>
        <dbReference type="ARBA" id="ARBA00047273"/>
    </source>
</evidence>
<keyword evidence="7" id="KW-0808">Transferase</keyword>
<evidence type="ECO:0000256" key="6">
    <source>
        <dbReference type="ARBA" id="ARBA00022676"/>
    </source>
</evidence>
<evidence type="ECO:0000256" key="4">
    <source>
        <dbReference type="ARBA" id="ARBA00012196"/>
    </source>
</evidence>
<evidence type="ECO:0000256" key="8">
    <source>
        <dbReference type="ARBA" id="ARBA00022824"/>
    </source>
</evidence>
<keyword evidence="9" id="KW-0914">Notch signaling pathway</keyword>
<dbReference type="EMBL" id="EAAA01002152">
    <property type="status" value="NOT_ANNOTATED_CDS"/>
    <property type="molecule type" value="Genomic_DNA"/>
</dbReference>
<evidence type="ECO:0000313" key="18">
    <source>
        <dbReference type="Ensembl" id="ENSCINP00000009868.3"/>
    </source>
</evidence>
<keyword evidence="17" id="KW-0732">Signal</keyword>
<evidence type="ECO:0000256" key="9">
    <source>
        <dbReference type="ARBA" id="ARBA00022976"/>
    </source>
</evidence>
<keyword evidence="8" id="KW-0256">Endoplasmic reticulum</keyword>
<dbReference type="InParanoid" id="F6PLX9"/>
<evidence type="ECO:0000256" key="11">
    <source>
        <dbReference type="ARBA" id="ARBA00023180"/>
    </source>
</evidence>
<dbReference type="Proteomes" id="UP000008144">
    <property type="component" value="Chromosome 5"/>
</dbReference>
<dbReference type="STRING" id="7719.ENSCINP00000009868"/>
<dbReference type="GO" id="GO:0006004">
    <property type="term" value="P:fucose metabolic process"/>
    <property type="evidence" value="ECO:0007669"/>
    <property type="project" value="UniProtKB-KW"/>
</dbReference>
<proteinExistence type="inferred from homology"/>
<evidence type="ECO:0000256" key="16">
    <source>
        <dbReference type="ARBA" id="ARBA00048647"/>
    </source>
</evidence>
<dbReference type="Pfam" id="PF10250">
    <property type="entry name" value="O-FucT"/>
    <property type="match status" value="1"/>
</dbReference>
<comment type="pathway">
    <text evidence="2">Protein modification; protein glycosylation.</text>
</comment>
<dbReference type="CDD" id="cd11302">
    <property type="entry name" value="O-FucT-1"/>
    <property type="match status" value="1"/>
</dbReference>
<evidence type="ECO:0000313" key="19">
    <source>
        <dbReference type="Proteomes" id="UP000008144"/>
    </source>
</evidence>
<evidence type="ECO:0000256" key="12">
    <source>
        <dbReference type="ARBA" id="ARBA00023253"/>
    </source>
</evidence>